<dbReference type="EMBL" id="UOEP01000076">
    <property type="protein sequence ID" value="VAW17570.1"/>
    <property type="molecule type" value="Genomic_DNA"/>
</dbReference>
<dbReference type="Gene3D" id="3.60.15.10">
    <property type="entry name" value="Ribonuclease Z/Hydroxyacylglutathione hydrolase-like"/>
    <property type="match status" value="1"/>
</dbReference>
<dbReference type="InterPro" id="IPR036866">
    <property type="entry name" value="RibonucZ/Hydroxyglut_hydro"/>
</dbReference>
<gene>
    <name evidence="2" type="ORF">MNBD_BACTEROID01-708</name>
</gene>
<keyword evidence="1" id="KW-0378">Hydrolase</keyword>
<evidence type="ECO:0008006" key="3">
    <source>
        <dbReference type="Google" id="ProtNLM"/>
    </source>
</evidence>
<name>A0A3B0TLP6_9ZZZZ</name>
<reference evidence="2" key="1">
    <citation type="submission" date="2018-06" db="EMBL/GenBank/DDBJ databases">
        <authorList>
            <person name="Zhirakovskaya E."/>
        </authorList>
    </citation>
    <scope>NUCLEOTIDE SEQUENCE</scope>
</reference>
<dbReference type="InterPro" id="IPR050114">
    <property type="entry name" value="UPF0173_UPF0282_UlaG_hydrolase"/>
</dbReference>
<accession>A0A3B0TLP6</accession>
<proteinExistence type="predicted"/>
<dbReference type="GO" id="GO:0016787">
    <property type="term" value="F:hydrolase activity"/>
    <property type="evidence" value="ECO:0007669"/>
    <property type="project" value="UniProtKB-KW"/>
</dbReference>
<dbReference type="PANTHER" id="PTHR43546">
    <property type="entry name" value="UPF0173 METAL-DEPENDENT HYDROLASE MJ1163-RELATED"/>
    <property type="match status" value="1"/>
</dbReference>
<evidence type="ECO:0000256" key="1">
    <source>
        <dbReference type="ARBA" id="ARBA00022801"/>
    </source>
</evidence>
<sequence length="258" mass="29395">MDIIFYWVGGATFILTIGDLNIAVDPVLCNKGTVQDYFWFKSERIEHPVYNEKDFTNIGLWLITHNHEDHLDSIGLSKISNKTSVVSNKNASKKLQKKGINDLTILNWRETKRYSLKGYEIEVEAIPAIHGINPLSAFFAGKVNGYYLTISNGKEKVKIYITGDTVYKNRITKALENREVDLLIPNMGAAKQGSWIMTLTLDSKMLKRIISKLNPEIVIPVHYGTFEHYKEPIENIRSINDKRIKIVDVGDKIVIEVV</sequence>
<protein>
    <recommendedName>
        <fullName evidence="3">Metallo-beta-lactamase domain-containing protein</fullName>
    </recommendedName>
</protein>
<dbReference type="PANTHER" id="PTHR43546:SF9">
    <property type="entry name" value="L-ASCORBATE-6-PHOSPHATE LACTONASE ULAG-RELATED"/>
    <property type="match status" value="1"/>
</dbReference>
<evidence type="ECO:0000313" key="2">
    <source>
        <dbReference type="EMBL" id="VAW17570.1"/>
    </source>
</evidence>
<organism evidence="2">
    <name type="scientific">hydrothermal vent metagenome</name>
    <dbReference type="NCBI Taxonomy" id="652676"/>
    <lineage>
        <taxon>unclassified sequences</taxon>
        <taxon>metagenomes</taxon>
        <taxon>ecological metagenomes</taxon>
    </lineage>
</organism>
<dbReference type="Pfam" id="PF13483">
    <property type="entry name" value="Lactamase_B_3"/>
    <property type="match status" value="1"/>
</dbReference>
<dbReference type="SUPFAM" id="SSF56281">
    <property type="entry name" value="Metallo-hydrolase/oxidoreductase"/>
    <property type="match status" value="1"/>
</dbReference>
<dbReference type="AlphaFoldDB" id="A0A3B0TLP6"/>